<sequence>MGKTYTLNTRDTMGKMRPGWKVCSHVWTVDQVAACIKYRDGRRSCAAMDRSISSHVLDIIPRILVALCRIPSALPARDDCQKLGTILHLLHKEVANPQKSSLQQQQSFID</sequence>
<proteinExistence type="predicted"/>
<evidence type="ECO:0000313" key="1">
    <source>
        <dbReference type="EMBL" id="KAJ8492303.1"/>
    </source>
</evidence>
<evidence type="ECO:0000313" key="2">
    <source>
        <dbReference type="Proteomes" id="UP001222027"/>
    </source>
</evidence>
<protein>
    <submittedName>
        <fullName evidence="1">Uncharacterized protein</fullName>
    </submittedName>
</protein>
<comment type="caution">
    <text evidence="1">The sequence shown here is derived from an EMBL/GenBank/DDBJ whole genome shotgun (WGS) entry which is preliminary data.</text>
</comment>
<dbReference type="Proteomes" id="UP001222027">
    <property type="component" value="Unassembled WGS sequence"/>
</dbReference>
<reference evidence="1 2" key="1">
    <citation type="submission" date="2022-12" db="EMBL/GenBank/DDBJ databases">
        <title>Chromosome-scale assembly of the Ensete ventricosum genome.</title>
        <authorList>
            <person name="Dussert Y."/>
            <person name="Stocks J."/>
            <person name="Wendawek A."/>
            <person name="Woldeyes F."/>
            <person name="Nichols R.A."/>
            <person name="Borrell J.S."/>
        </authorList>
    </citation>
    <scope>NUCLEOTIDE SEQUENCE [LARGE SCALE GENOMIC DNA]</scope>
    <source>
        <strain evidence="2">cv. Maze</strain>
        <tissue evidence="1">Seeds</tissue>
    </source>
</reference>
<name>A0AAV8R2D4_ENSVE</name>
<keyword evidence="2" id="KW-1185">Reference proteome</keyword>
<gene>
    <name evidence="1" type="ORF">OPV22_014024</name>
</gene>
<organism evidence="1 2">
    <name type="scientific">Ensete ventricosum</name>
    <name type="common">Abyssinian banana</name>
    <name type="synonym">Musa ensete</name>
    <dbReference type="NCBI Taxonomy" id="4639"/>
    <lineage>
        <taxon>Eukaryota</taxon>
        <taxon>Viridiplantae</taxon>
        <taxon>Streptophyta</taxon>
        <taxon>Embryophyta</taxon>
        <taxon>Tracheophyta</taxon>
        <taxon>Spermatophyta</taxon>
        <taxon>Magnoliopsida</taxon>
        <taxon>Liliopsida</taxon>
        <taxon>Zingiberales</taxon>
        <taxon>Musaceae</taxon>
        <taxon>Ensete</taxon>
    </lineage>
</organism>
<accession>A0AAV8R2D4</accession>
<dbReference type="EMBL" id="JAQQAF010000004">
    <property type="protein sequence ID" value="KAJ8492303.1"/>
    <property type="molecule type" value="Genomic_DNA"/>
</dbReference>
<dbReference type="AlphaFoldDB" id="A0AAV8R2D4"/>